<organism evidence="2">
    <name type="scientific">marine metagenome</name>
    <dbReference type="NCBI Taxonomy" id="408172"/>
    <lineage>
        <taxon>unclassified sequences</taxon>
        <taxon>metagenomes</taxon>
        <taxon>ecological metagenomes</taxon>
    </lineage>
</organism>
<evidence type="ECO:0000256" key="1">
    <source>
        <dbReference type="SAM" id="Phobius"/>
    </source>
</evidence>
<reference evidence="2" key="1">
    <citation type="submission" date="2018-05" db="EMBL/GenBank/DDBJ databases">
        <authorList>
            <person name="Lanie J.A."/>
            <person name="Ng W.-L."/>
            <person name="Kazmierczak K.M."/>
            <person name="Andrzejewski T.M."/>
            <person name="Davidsen T.M."/>
            <person name="Wayne K.J."/>
            <person name="Tettelin H."/>
            <person name="Glass J.I."/>
            <person name="Rusch D."/>
            <person name="Podicherti R."/>
            <person name="Tsui H.-C.T."/>
            <person name="Winkler M.E."/>
        </authorList>
    </citation>
    <scope>NUCLEOTIDE SEQUENCE</scope>
</reference>
<accession>A0A381UXW3</accession>
<dbReference type="SUPFAM" id="SSF111369">
    <property type="entry name" value="HlyD-like secretion proteins"/>
    <property type="match status" value="1"/>
</dbReference>
<dbReference type="GO" id="GO:0015562">
    <property type="term" value="F:efflux transmembrane transporter activity"/>
    <property type="evidence" value="ECO:0007669"/>
    <property type="project" value="TreeGrafter"/>
</dbReference>
<feature type="transmembrane region" description="Helical" evidence="1">
    <location>
        <begin position="18"/>
        <end position="35"/>
    </location>
</feature>
<evidence type="ECO:0008006" key="3">
    <source>
        <dbReference type="Google" id="ProtNLM"/>
    </source>
</evidence>
<dbReference type="NCBIfam" id="TIGR01730">
    <property type="entry name" value="RND_mfp"/>
    <property type="match status" value="1"/>
</dbReference>
<dbReference type="Gene3D" id="1.10.287.470">
    <property type="entry name" value="Helix hairpin bin"/>
    <property type="match status" value="1"/>
</dbReference>
<gene>
    <name evidence="2" type="ORF">METZ01_LOCUS84657</name>
</gene>
<dbReference type="Gene3D" id="2.40.420.20">
    <property type="match status" value="1"/>
</dbReference>
<evidence type="ECO:0000313" key="2">
    <source>
        <dbReference type="EMBL" id="SVA31803.1"/>
    </source>
</evidence>
<dbReference type="PANTHER" id="PTHR30469">
    <property type="entry name" value="MULTIDRUG RESISTANCE PROTEIN MDTA"/>
    <property type="match status" value="1"/>
</dbReference>
<dbReference type="AlphaFoldDB" id="A0A381UXW3"/>
<name>A0A381UXW3_9ZZZZ</name>
<keyword evidence="1" id="KW-1133">Transmembrane helix</keyword>
<keyword evidence="1" id="KW-0812">Transmembrane</keyword>
<proteinExistence type="predicted"/>
<protein>
    <recommendedName>
        <fullName evidence="3">RND efflux pump membrane fusion protein barrel-sandwich domain-containing protein</fullName>
    </recommendedName>
</protein>
<dbReference type="Gene3D" id="2.40.30.170">
    <property type="match status" value="1"/>
</dbReference>
<dbReference type="InterPro" id="IPR006143">
    <property type="entry name" value="RND_pump_MFP"/>
</dbReference>
<dbReference type="EMBL" id="UINC01007170">
    <property type="protein sequence ID" value="SVA31803.1"/>
    <property type="molecule type" value="Genomic_DNA"/>
</dbReference>
<keyword evidence="1" id="KW-0472">Membrane</keyword>
<dbReference type="Gene3D" id="2.40.50.100">
    <property type="match status" value="1"/>
</dbReference>
<sequence>MNIGIKTFLKDTFTKSKATLIVVGLTALIIFYLNATKTETEIVNAPEKLWPINAIQAEYKNTTPNLKLFGEITSARRSDLRVSVGGQVIAVGENFKEGGVVRMGELLLAIDDFEYQNAVTEGQAKFDILKRDSDRAEALYLRGSVSEQFKDNALLEKTQQEIILAEAKKDLRDTQLFAPYDGVINDVVASLGKQVSTFNDQVGEIIDIKNLEVRFSLSKAQYGRLLEDNQEIIGRHVSVNWTAGNKTFNFDANIARIGAEIKSNTGGVDVYASLLADNTNISLIRPGAFVAIKVPDKTYNQVISLPDTAIYEDSYIFVIKNERLEKRSVSILGYDNINTLIVAKKPSVIENGDMIAVTQLREAGEGVKVEIL</sequence>
<dbReference type="GO" id="GO:1990281">
    <property type="term" value="C:efflux pump complex"/>
    <property type="evidence" value="ECO:0007669"/>
    <property type="project" value="TreeGrafter"/>
</dbReference>